<dbReference type="GO" id="GO:0016491">
    <property type="term" value="F:oxidoreductase activity"/>
    <property type="evidence" value="ECO:0007669"/>
    <property type="project" value="UniProtKB-KW"/>
</dbReference>
<evidence type="ECO:0000256" key="10">
    <source>
        <dbReference type="ARBA" id="ARBA00023136"/>
    </source>
</evidence>
<evidence type="ECO:0000256" key="7">
    <source>
        <dbReference type="ARBA" id="ARBA00022989"/>
    </source>
</evidence>
<dbReference type="GO" id="GO:0005743">
    <property type="term" value="C:mitochondrial inner membrane"/>
    <property type="evidence" value="ECO:0007669"/>
    <property type="project" value="UniProtKB-SubCell"/>
</dbReference>
<protein>
    <submittedName>
        <fullName evidence="12">Cytochrome c oxidase subunit IV</fullName>
    </submittedName>
</protein>
<dbReference type="Proteomes" id="UP000053558">
    <property type="component" value="Unassembled WGS sequence"/>
</dbReference>
<evidence type="ECO:0000256" key="8">
    <source>
        <dbReference type="ARBA" id="ARBA00023002"/>
    </source>
</evidence>
<evidence type="ECO:0000256" key="9">
    <source>
        <dbReference type="ARBA" id="ARBA00023128"/>
    </source>
</evidence>
<evidence type="ECO:0000256" key="5">
    <source>
        <dbReference type="ARBA" id="ARBA00022792"/>
    </source>
</evidence>
<dbReference type="GO" id="GO:0045277">
    <property type="term" value="C:respiratory chain complex IV"/>
    <property type="evidence" value="ECO:0007669"/>
    <property type="project" value="InterPro"/>
</dbReference>
<keyword evidence="10 11" id="KW-0472">Membrane</keyword>
<keyword evidence="13" id="KW-1185">Reference proteome</keyword>
<keyword evidence="6" id="KW-0809">Transit peptide</keyword>
<dbReference type="InterPro" id="IPR036639">
    <property type="entry name" value="Cyt_c_oxidase_su4_sf"/>
</dbReference>
<dbReference type="CDD" id="cd00922">
    <property type="entry name" value="Cyt_c_Oxidase_IV"/>
    <property type="match status" value="1"/>
</dbReference>
<evidence type="ECO:0000256" key="6">
    <source>
        <dbReference type="ARBA" id="ARBA00022946"/>
    </source>
</evidence>
<evidence type="ECO:0000256" key="3">
    <source>
        <dbReference type="ARBA" id="ARBA00008135"/>
    </source>
</evidence>
<keyword evidence="9" id="KW-0496">Mitochondrion</keyword>
<proteinExistence type="inferred from homology"/>
<evidence type="ECO:0000313" key="12">
    <source>
        <dbReference type="EMBL" id="EIW84651.1"/>
    </source>
</evidence>
<keyword evidence="8" id="KW-0560">Oxidoreductase</keyword>
<dbReference type="PANTHER" id="PTHR10707:SF10">
    <property type="entry name" value="CYTOCHROME C OXIDASE SUBUNIT 4"/>
    <property type="match status" value="1"/>
</dbReference>
<accession>A0A5M3N191</accession>
<dbReference type="InterPro" id="IPR004203">
    <property type="entry name" value="Cyt_c_oxidase_su4_fam"/>
</dbReference>
<feature type="transmembrane region" description="Helical" evidence="11">
    <location>
        <begin position="82"/>
        <end position="104"/>
    </location>
</feature>
<evidence type="ECO:0000313" key="13">
    <source>
        <dbReference type="Proteomes" id="UP000053558"/>
    </source>
</evidence>
<dbReference type="FunFam" id="1.10.442.10:FF:000002">
    <property type="entry name" value="Cytochrome c oxidase subunit V"/>
    <property type="match status" value="1"/>
</dbReference>
<dbReference type="SUPFAM" id="SSF81406">
    <property type="entry name" value="Mitochondrial cytochrome c oxidase subunit IV"/>
    <property type="match status" value="1"/>
</dbReference>
<evidence type="ECO:0000256" key="1">
    <source>
        <dbReference type="ARBA" id="ARBA00004434"/>
    </source>
</evidence>
<dbReference type="KEGG" id="cput:CONPUDRAFT_48105"/>
<comment type="subcellular location">
    <subcellularLocation>
        <location evidence="1">Mitochondrion inner membrane</location>
        <topology evidence="1">Single-pass membrane protein</topology>
    </subcellularLocation>
</comment>
<comment type="pathway">
    <text evidence="2">Energy metabolism; oxidative phosphorylation.</text>
</comment>
<keyword evidence="4 11" id="KW-0812">Transmembrane</keyword>
<evidence type="ECO:0000256" key="4">
    <source>
        <dbReference type="ARBA" id="ARBA00022692"/>
    </source>
</evidence>
<dbReference type="Pfam" id="PF02936">
    <property type="entry name" value="COX4"/>
    <property type="match status" value="1"/>
</dbReference>
<dbReference type="EMBL" id="JH711574">
    <property type="protein sequence ID" value="EIW84651.1"/>
    <property type="molecule type" value="Genomic_DNA"/>
</dbReference>
<dbReference type="GO" id="GO:0006123">
    <property type="term" value="P:mitochondrial electron transport, cytochrome c to oxygen"/>
    <property type="evidence" value="ECO:0007669"/>
    <property type="project" value="InterPro"/>
</dbReference>
<dbReference type="RefSeq" id="XP_007764060.1">
    <property type="nucleotide sequence ID" value="XM_007765870.1"/>
</dbReference>
<comment type="similarity">
    <text evidence="3">Belongs to the cytochrome c oxidase IV family.</text>
</comment>
<evidence type="ECO:0000256" key="2">
    <source>
        <dbReference type="ARBA" id="ARBA00004673"/>
    </source>
</evidence>
<organism evidence="12 13">
    <name type="scientific">Coniophora puteana (strain RWD-64-598)</name>
    <name type="common">Brown rot fungus</name>
    <dbReference type="NCBI Taxonomy" id="741705"/>
    <lineage>
        <taxon>Eukaryota</taxon>
        <taxon>Fungi</taxon>
        <taxon>Dikarya</taxon>
        <taxon>Basidiomycota</taxon>
        <taxon>Agaricomycotina</taxon>
        <taxon>Agaricomycetes</taxon>
        <taxon>Agaricomycetidae</taxon>
        <taxon>Boletales</taxon>
        <taxon>Coniophorineae</taxon>
        <taxon>Coniophoraceae</taxon>
        <taxon>Coniophora</taxon>
    </lineage>
</organism>
<keyword evidence="5" id="KW-0999">Mitochondrion inner membrane</keyword>
<name>A0A5M3N191_CONPW</name>
<sequence>MATAAAATPSSSSSIIPLSNVEAQWEAMNKDEQLTVHRQLEEIQKKDWKTLSIDEKKAAYYVAFGPHGPRKPTSPPGENLKIFIWTLGLIGVSGAIFGFTRTFAPPPPKTMTKEWQEAENERAKELKLNPITGITSEDYKGPGFVTEKN</sequence>
<dbReference type="OMA" id="YVIHLFA"/>
<dbReference type="PANTHER" id="PTHR10707">
    <property type="entry name" value="CYTOCHROME C OXIDASE SUBUNIT IV"/>
    <property type="match status" value="1"/>
</dbReference>
<dbReference type="OrthoDB" id="186013at2759"/>
<comment type="caution">
    <text evidence="12">The sequence shown here is derived from an EMBL/GenBank/DDBJ whole genome shotgun (WGS) entry which is preliminary data.</text>
</comment>
<gene>
    <name evidence="12" type="ORF">CONPUDRAFT_48105</name>
</gene>
<keyword evidence="7 11" id="KW-1133">Transmembrane helix</keyword>
<evidence type="ECO:0000256" key="11">
    <source>
        <dbReference type="SAM" id="Phobius"/>
    </source>
</evidence>
<dbReference type="Gene3D" id="1.10.442.10">
    <property type="entry name" value="Cytochrome c oxidase subunit IV"/>
    <property type="match status" value="1"/>
</dbReference>
<dbReference type="AlphaFoldDB" id="A0A5M3N191"/>
<reference evidence="13" key="1">
    <citation type="journal article" date="2012" name="Science">
        <title>The Paleozoic origin of enzymatic lignin decomposition reconstructed from 31 fungal genomes.</title>
        <authorList>
            <person name="Floudas D."/>
            <person name="Binder M."/>
            <person name="Riley R."/>
            <person name="Barry K."/>
            <person name="Blanchette R.A."/>
            <person name="Henrissat B."/>
            <person name="Martinez A.T."/>
            <person name="Otillar R."/>
            <person name="Spatafora J.W."/>
            <person name="Yadav J.S."/>
            <person name="Aerts A."/>
            <person name="Benoit I."/>
            <person name="Boyd A."/>
            <person name="Carlson A."/>
            <person name="Copeland A."/>
            <person name="Coutinho P.M."/>
            <person name="de Vries R.P."/>
            <person name="Ferreira P."/>
            <person name="Findley K."/>
            <person name="Foster B."/>
            <person name="Gaskell J."/>
            <person name="Glotzer D."/>
            <person name="Gorecki P."/>
            <person name="Heitman J."/>
            <person name="Hesse C."/>
            <person name="Hori C."/>
            <person name="Igarashi K."/>
            <person name="Jurgens J.A."/>
            <person name="Kallen N."/>
            <person name="Kersten P."/>
            <person name="Kohler A."/>
            <person name="Kuees U."/>
            <person name="Kumar T.K.A."/>
            <person name="Kuo A."/>
            <person name="LaButti K."/>
            <person name="Larrondo L.F."/>
            <person name="Lindquist E."/>
            <person name="Ling A."/>
            <person name="Lombard V."/>
            <person name="Lucas S."/>
            <person name="Lundell T."/>
            <person name="Martin R."/>
            <person name="McLaughlin D.J."/>
            <person name="Morgenstern I."/>
            <person name="Morin E."/>
            <person name="Murat C."/>
            <person name="Nagy L.G."/>
            <person name="Nolan M."/>
            <person name="Ohm R.A."/>
            <person name="Patyshakuliyeva A."/>
            <person name="Rokas A."/>
            <person name="Ruiz-Duenas F.J."/>
            <person name="Sabat G."/>
            <person name="Salamov A."/>
            <person name="Samejima M."/>
            <person name="Schmutz J."/>
            <person name="Slot J.C."/>
            <person name="St John F."/>
            <person name="Stenlid J."/>
            <person name="Sun H."/>
            <person name="Sun S."/>
            <person name="Syed K."/>
            <person name="Tsang A."/>
            <person name="Wiebenga A."/>
            <person name="Young D."/>
            <person name="Pisabarro A."/>
            <person name="Eastwood D.C."/>
            <person name="Martin F."/>
            <person name="Cullen D."/>
            <person name="Grigoriev I.V."/>
            <person name="Hibbett D.S."/>
        </authorList>
    </citation>
    <scope>NUCLEOTIDE SEQUENCE [LARGE SCALE GENOMIC DNA]</scope>
    <source>
        <strain evidence="13">RWD-64-598 SS2</strain>
    </source>
</reference>
<dbReference type="GeneID" id="19207252"/>